<name>A0A508WRX9_9HYPH</name>
<sequence>MKSAGITWDRQSLDAFLATEPFSLRHTNDGPHPR</sequence>
<dbReference type="AlphaFoldDB" id="A0A508WRX9"/>
<evidence type="ECO:0000313" key="1">
    <source>
        <dbReference type="EMBL" id="VTZ60092.1"/>
    </source>
</evidence>
<organism evidence="1">
    <name type="scientific">Sinorhizobium medicae</name>
    <dbReference type="NCBI Taxonomy" id="110321"/>
    <lineage>
        <taxon>Bacteria</taxon>
        <taxon>Pseudomonadati</taxon>
        <taxon>Pseudomonadota</taxon>
        <taxon>Alphaproteobacteria</taxon>
        <taxon>Hyphomicrobiales</taxon>
        <taxon>Rhizobiaceae</taxon>
        <taxon>Sinorhizobium/Ensifer group</taxon>
        <taxon>Sinorhizobium</taxon>
    </lineage>
</organism>
<protein>
    <submittedName>
        <fullName evidence="1">Uncharacterized protein</fullName>
    </submittedName>
</protein>
<dbReference type="Proteomes" id="UP000507954">
    <property type="component" value="Unassembled WGS sequence"/>
</dbReference>
<proteinExistence type="predicted"/>
<accession>A0A508WRX9</accession>
<gene>
    <name evidence="1" type="ORF">EMEDMD4_1310086</name>
</gene>
<dbReference type="EMBL" id="CABFNB010000037">
    <property type="protein sequence ID" value="VTZ60092.1"/>
    <property type="molecule type" value="Genomic_DNA"/>
</dbReference>
<reference evidence="1" key="1">
    <citation type="submission" date="2019-06" db="EMBL/GenBank/DDBJ databases">
        <authorList>
            <person name="Le Quere A."/>
            <person name="Colella S."/>
        </authorList>
    </citation>
    <scope>NUCLEOTIDE SEQUENCE</scope>
    <source>
        <strain evidence="1">EmedicaeMD41</strain>
    </source>
</reference>